<feature type="region of interest" description="Disordered" evidence="7">
    <location>
        <begin position="1"/>
        <end position="22"/>
    </location>
</feature>
<evidence type="ECO:0000256" key="6">
    <source>
        <dbReference type="ARBA" id="ARBA00023242"/>
    </source>
</evidence>
<dbReference type="SUPFAM" id="SSF57701">
    <property type="entry name" value="Zn2/Cys6 DNA-binding domain"/>
    <property type="match status" value="1"/>
</dbReference>
<dbReference type="InterPro" id="IPR001138">
    <property type="entry name" value="Zn2Cys6_DnaBD"/>
</dbReference>
<dbReference type="PANTHER" id="PTHR31001:SF50">
    <property type="entry name" value="ZN(II)2CYS6 TRANSCRIPTION FACTOR (EUROFUNG)"/>
    <property type="match status" value="1"/>
</dbReference>
<dbReference type="Pfam" id="PF00172">
    <property type="entry name" value="Zn_clus"/>
    <property type="match status" value="1"/>
</dbReference>
<dbReference type="SMART" id="SM00066">
    <property type="entry name" value="GAL4"/>
    <property type="match status" value="1"/>
</dbReference>
<dbReference type="Proteomes" id="UP001216150">
    <property type="component" value="Unassembled WGS sequence"/>
</dbReference>
<dbReference type="GO" id="GO:0006351">
    <property type="term" value="P:DNA-templated transcription"/>
    <property type="evidence" value="ECO:0007669"/>
    <property type="project" value="InterPro"/>
</dbReference>
<keyword evidence="2" id="KW-0479">Metal-binding</keyword>
<evidence type="ECO:0000313" key="9">
    <source>
        <dbReference type="EMBL" id="KAJ5600250.1"/>
    </source>
</evidence>
<dbReference type="InterPro" id="IPR050613">
    <property type="entry name" value="Sec_Metabolite_Reg"/>
</dbReference>
<keyword evidence="10" id="KW-1185">Reference proteome</keyword>
<keyword evidence="3" id="KW-0805">Transcription regulation</keyword>
<keyword evidence="5" id="KW-0804">Transcription</keyword>
<evidence type="ECO:0000259" key="8">
    <source>
        <dbReference type="PROSITE" id="PS50048"/>
    </source>
</evidence>
<dbReference type="PANTHER" id="PTHR31001">
    <property type="entry name" value="UNCHARACTERIZED TRANSCRIPTIONAL REGULATORY PROTEIN"/>
    <property type="match status" value="1"/>
</dbReference>
<dbReference type="GO" id="GO:0005634">
    <property type="term" value="C:nucleus"/>
    <property type="evidence" value="ECO:0007669"/>
    <property type="project" value="UniProtKB-SubCell"/>
</dbReference>
<accession>A0AAD6E550</accession>
<evidence type="ECO:0000256" key="3">
    <source>
        <dbReference type="ARBA" id="ARBA00023015"/>
    </source>
</evidence>
<evidence type="ECO:0000256" key="2">
    <source>
        <dbReference type="ARBA" id="ARBA00022723"/>
    </source>
</evidence>
<feature type="domain" description="Zn(2)-C6 fungal-type" evidence="8">
    <location>
        <begin position="32"/>
        <end position="60"/>
    </location>
</feature>
<organism evidence="9 10">
    <name type="scientific">Penicillium hetheringtonii</name>
    <dbReference type="NCBI Taxonomy" id="911720"/>
    <lineage>
        <taxon>Eukaryota</taxon>
        <taxon>Fungi</taxon>
        <taxon>Dikarya</taxon>
        <taxon>Ascomycota</taxon>
        <taxon>Pezizomycotina</taxon>
        <taxon>Eurotiomycetes</taxon>
        <taxon>Eurotiomycetidae</taxon>
        <taxon>Eurotiales</taxon>
        <taxon>Aspergillaceae</taxon>
        <taxon>Penicillium</taxon>
    </lineage>
</organism>
<evidence type="ECO:0000256" key="1">
    <source>
        <dbReference type="ARBA" id="ARBA00004123"/>
    </source>
</evidence>
<keyword evidence="6" id="KW-0539">Nucleus</keyword>
<comment type="caution">
    <text evidence="9">The sequence shown here is derived from an EMBL/GenBank/DDBJ whole genome shotgun (WGS) entry which is preliminary data.</text>
</comment>
<dbReference type="Gene3D" id="4.10.240.10">
    <property type="entry name" value="Zn(2)-C6 fungal-type DNA-binding domain"/>
    <property type="match status" value="1"/>
</dbReference>
<proteinExistence type="predicted"/>
<dbReference type="CDD" id="cd12148">
    <property type="entry name" value="fungal_TF_MHR"/>
    <property type="match status" value="1"/>
</dbReference>
<dbReference type="InterPro" id="IPR007219">
    <property type="entry name" value="XnlR_reg_dom"/>
</dbReference>
<evidence type="ECO:0000313" key="10">
    <source>
        <dbReference type="Proteomes" id="UP001216150"/>
    </source>
</evidence>
<sequence length="689" mass="77592">MSDLPDQEAKNGNASAYSTAYSRSPGPLVRLTCERCYQRKARCDKSNPCTNCLRFGARCVPIERAHLPRGRTRNAAGNQPGNSSSELLKRVDRLEQQLLEMTGSRRIDTIEKDHLTKGIGALQTKADETSHRTEKRDDLEFSNNEYPARQRQGNMNVGFGVFLASSLSTDAAFPSDHQITEPHLPPEMRQTLCKIYFRNVDPLFKVLHRPSVQKYLLDGECYLDYEKNHPVPSTLASALYFAAICSLGNSECQFLFDKDKGTMVALLRRQTEASLVEADCATSNHLTVLQAYVLSLLATYSYDQSRRVWTMLSMALRMAQALYLHMPFPPYPVSPFEQEMRRRLWLAIGLLDVSVSLNRATEPMMKTDWLQSYPPCNLNDDDIWFDMDGPVQEMDDSIFTDMSFSLILSAAQKATRSLGFSEFTEPTIEHLALRHRLIHGFQQSASRLLQGCSPGLGSFQWYTKESARTINSWLQLISFRPLIKSRSFIPPTIPRDGLLRLAADTIQRMQEGYSNPRASGWAWFQSMWIPWHGLAVATMELRMCEDPATIAQYFPLLKQAYSVSSSFINDTQSGNVRKPMESLMSEIGAKKSQDLGHGVAELTARPSCGSAADEADLTAFEARSLRPLSLGSKSNTNLFKKLAHDTGHSVSLDFWSNVWDELDLGSSGFENGGSTSWKIYDNFLRDFSQ</sequence>
<evidence type="ECO:0000256" key="7">
    <source>
        <dbReference type="SAM" id="MobiDB-lite"/>
    </source>
</evidence>
<dbReference type="EMBL" id="JAQJAC010000001">
    <property type="protein sequence ID" value="KAJ5600250.1"/>
    <property type="molecule type" value="Genomic_DNA"/>
</dbReference>
<dbReference type="GO" id="GO:0003677">
    <property type="term" value="F:DNA binding"/>
    <property type="evidence" value="ECO:0007669"/>
    <property type="project" value="UniProtKB-KW"/>
</dbReference>
<feature type="compositionally biased region" description="Polar residues" evidence="7">
    <location>
        <begin position="10"/>
        <end position="22"/>
    </location>
</feature>
<evidence type="ECO:0000256" key="4">
    <source>
        <dbReference type="ARBA" id="ARBA00023125"/>
    </source>
</evidence>
<reference evidence="9 10" key="1">
    <citation type="journal article" date="2023" name="IMA Fungus">
        <title>Comparative genomic study of the Penicillium genus elucidates a diverse pangenome and 15 lateral gene transfer events.</title>
        <authorList>
            <person name="Petersen C."/>
            <person name="Sorensen T."/>
            <person name="Nielsen M.R."/>
            <person name="Sondergaard T.E."/>
            <person name="Sorensen J.L."/>
            <person name="Fitzpatrick D.A."/>
            <person name="Frisvad J.C."/>
            <person name="Nielsen K.L."/>
        </authorList>
    </citation>
    <scope>NUCLEOTIDE SEQUENCE [LARGE SCALE GENOMIC DNA]</scope>
    <source>
        <strain evidence="9 10">IBT 29057</strain>
    </source>
</reference>
<dbReference type="CDD" id="cd00067">
    <property type="entry name" value="GAL4"/>
    <property type="match status" value="1"/>
</dbReference>
<dbReference type="InterPro" id="IPR036864">
    <property type="entry name" value="Zn2-C6_fun-type_DNA-bd_sf"/>
</dbReference>
<dbReference type="GO" id="GO:0000981">
    <property type="term" value="F:DNA-binding transcription factor activity, RNA polymerase II-specific"/>
    <property type="evidence" value="ECO:0007669"/>
    <property type="project" value="InterPro"/>
</dbReference>
<dbReference type="Pfam" id="PF04082">
    <property type="entry name" value="Fungal_trans"/>
    <property type="match status" value="1"/>
</dbReference>
<comment type="subcellular location">
    <subcellularLocation>
        <location evidence="1">Nucleus</location>
    </subcellularLocation>
</comment>
<protein>
    <recommendedName>
        <fullName evidence="8">Zn(2)-C6 fungal-type domain-containing protein</fullName>
    </recommendedName>
</protein>
<dbReference type="AlphaFoldDB" id="A0AAD6E550"/>
<dbReference type="PROSITE" id="PS50048">
    <property type="entry name" value="ZN2_CY6_FUNGAL_2"/>
    <property type="match status" value="1"/>
</dbReference>
<keyword evidence="4" id="KW-0238">DNA-binding</keyword>
<evidence type="ECO:0000256" key="5">
    <source>
        <dbReference type="ARBA" id="ARBA00023163"/>
    </source>
</evidence>
<name>A0AAD6E550_9EURO</name>
<gene>
    <name evidence="9" type="ORF">N7450_001317</name>
</gene>
<dbReference type="GO" id="GO:0008270">
    <property type="term" value="F:zinc ion binding"/>
    <property type="evidence" value="ECO:0007669"/>
    <property type="project" value="InterPro"/>
</dbReference>